<accession>A0ABX0IL17</accession>
<dbReference type="Pfam" id="PF02613">
    <property type="entry name" value="Nitrate_red_del"/>
    <property type="match status" value="1"/>
</dbReference>
<keyword evidence="1" id="KW-0143">Chaperone</keyword>
<dbReference type="RefSeq" id="WP_166338517.1">
    <property type="nucleotide sequence ID" value="NZ_WPCR01000002.1"/>
</dbReference>
<name>A0ABX0IL17_9ACTN</name>
<reference evidence="2 3" key="1">
    <citation type="submission" date="2019-11" db="EMBL/GenBank/DDBJ databases">
        <title>Eggerthellaceae novel genus isolated from the rectal contents of marmort.</title>
        <authorList>
            <person name="Zhang G."/>
        </authorList>
    </citation>
    <scope>NUCLEOTIDE SEQUENCE [LARGE SCALE GENOMIC DNA]</scope>
    <source>
        <strain evidence="3">zg-886</strain>
    </source>
</reference>
<dbReference type="SUPFAM" id="SSF89155">
    <property type="entry name" value="TorD-like"/>
    <property type="match status" value="1"/>
</dbReference>
<proteinExistence type="predicted"/>
<dbReference type="InterPro" id="IPR020945">
    <property type="entry name" value="DMSO/NO3_reduct_chaperone"/>
</dbReference>
<dbReference type="PANTHER" id="PTHR34227">
    <property type="entry name" value="CHAPERONE PROTEIN YCDY"/>
    <property type="match status" value="1"/>
</dbReference>
<evidence type="ECO:0000313" key="2">
    <source>
        <dbReference type="EMBL" id="NHM13571.1"/>
    </source>
</evidence>
<dbReference type="InterPro" id="IPR036411">
    <property type="entry name" value="TorD-like_sf"/>
</dbReference>
<organism evidence="2 3">
    <name type="scientific">Xiamenia xianingshaonis</name>
    <dbReference type="NCBI Taxonomy" id="2682776"/>
    <lineage>
        <taxon>Bacteria</taxon>
        <taxon>Bacillati</taxon>
        <taxon>Actinomycetota</taxon>
        <taxon>Coriobacteriia</taxon>
        <taxon>Eggerthellales</taxon>
        <taxon>Eggerthellaceae</taxon>
        <taxon>Xiamenia</taxon>
    </lineage>
</organism>
<dbReference type="Proteomes" id="UP000636394">
    <property type="component" value="Unassembled WGS sequence"/>
</dbReference>
<evidence type="ECO:0000256" key="1">
    <source>
        <dbReference type="ARBA" id="ARBA00023186"/>
    </source>
</evidence>
<dbReference type="InterPro" id="IPR050289">
    <property type="entry name" value="TorD/DmsD_chaperones"/>
</dbReference>
<dbReference type="Gene3D" id="1.10.3480.10">
    <property type="entry name" value="TorD-like"/>
    <property type="match status" value="1"/>
</dbReference>
<sequence length="238" mass="26341">MRELNETAAAIEPQGLDDLAALMDGVAASYGLLSRLYLKEPDDETVAALRRMRFPAHTGNEFLDRGYRQIVGYLSRTGAAAVEELRADYSRTFIGGGIDSRSAAYPYESVHRGRKRLMMQEARDEVLAIYRAYGLEIDGGNLNGEDHIAYELAFMEWLCGRCAKALRDGDASQAEGLIRAQANFLEDHLGSWVGELAGQMRYFSRTDFYQGVADVTCGVVGEHRSILDEVVDEAGERG</sequence>
<dbReference type="PANTHER" id="PTHR34227:SF1">
    <property type="entry name" value="DIMETHYL SULFOXIDE REDUCTASE CHAPERONE-RELATED"/>
    <property type="match status" value="1"/>
</dbReference>
<keyword evidence="3" id="KW-1185">Reference proteome</keyword>
<protein>
    <submittedName>
        <fullName evidence="2">Dehydrogenase</fullName>
    </submittedName>
</protein>
<gene>
    <name evidence="2" type="ORF">GMI68_02090</name>
</gene>
<dbReference type="EMBL" id="WPCR01000002">
    <property type="protein sequence ID" value="NHM13571.1"/>
    <property type="molecule type" value="Genomic_DNA"/>
</dbReference>
<comment type="caution">
    <text evidence="2">The sequence shown here is derived from an EMBL/GenBank/DDBJ whole genome shotgun (WGS) entry which is preliminary data.</text>
</comment>
<evidence type="ECO:0000313" key="3">
    <source>
        <dbReference type="Proteomes" id="UP000636394"/>
    </source>
</evidence>